<dbReference type="PANTHER" id="PTHR43248:SF29">
    <property type="entry name" value="TRIPEPTIDYL AMINOPEPTIDASE"/>
    <property type="match status" value="1"/>
</dbReference>
<accession>A0A931IW54</accession>
<comment type="caution">
    <text evidence="6">The sequence shown here is derived from an EMBL/GenBank/DDBJ whole genome shotgun (WGS) entry which is preliminary data.</text>
</comment>
<dbReference type="GO" id="GO:0006508">
    <property type="term" value="P:proteolysis"/>
    <property type="evidence" value="ECO:0007669"/>
    <property type="project" value="InterPro"/>
</dbReference>
<dbReference type="Proteomes" id="UP000620139">
    <property type="component" value="Unassembled WGS sequence"/>
</dbReference>
<feature type="domain" description="AB hydrolase-1" evidence="5">
    <location>
        <begin position="75"/>
        <end position="437"/>
    </location>
</feature>
<feature type="signal peptide" evidence="4">
    <location>
        <begin position="1"/>
        <end position="21"/>
    </location>
</feature>
<keyword evidence="3 6" id="KW-0378">Hydrolase</keyword>
<dbReference type="GO" id="GO:0008233">
    <property type="term" value="F:peptidase activity"/>
    <property type="evidence" value="ECO:0007669"/>
    <property type="project" value="InterPro"/>
</dbReference>
<dbReference type="AlphaFoldDB" id="A0A931IW54"/>
<dbReference type="InterPro" id="IPR029058">
    <property type="entry name" value="AB_hydrolase_fold"/>
</dbReference>
<comment type="similarity">
    <text evidence="1">Belongs to the peptidase S33 family.</text>
</comment>
<reference evidence="6" key="1">
    <citation type="submission" date="2020-12" db="EMBL/GenBank/DDBJ databases">
        <title>The genome sequence of Inhella sp. 4Y17.</title>
        <authorList>
            <person name="Liu Y."/>
        </authorList>
    </citation>
    <scope>NUCLEOTIDE SEQUENCE</scope>
    <source>
        <strain evidence="6">4Y10</strain>
    </source>
</reference>
<evidence type="ECO:0000256" key="3">
    <source>
        <dbReference type="ARBA" id="ARBA00022801"/>
    </source>
</evidence>
<sequence length="492" mass="51904">MRFTPLLLTALAAAVPQMSSAAELALKPCRLRGVPTEVQCGDLVRPLNPAEPAGASIKLRVAVVPALARNKLPDPVVLLAGGPGQAAVGLADLIVPRYRKLNNRRDLILVDQRGTGESAPLDCPDERTISLAEAFQPERALKRLAECREALKKLPYGDLRQFTTTIAMQDLDAVRQALGIQQWNLIGASYGTRAALEYLRLFPQAVRRTVIDGVAPPDMVLPASFSTDTQTALDALFASCAAQPQCQQAYPQLQAEWQQVLNGLPRSVTLRHPVSGALETITLRRDDVLRAVRSPLYAPTLASALPAAIHAAAKGDFDGLGGLASGLGGGRGAMKLATGMHFSVVCAEDAPRLSAATDAPGRDYQGMDKAFYGAVCTDWPRGAVPEAFYTVPPAKSPVWVLSGGADPVTPPRHGDRVAKALGALAKHEVVPAAGHGVLALGCVRDALTKFIEAKTDADALKASAECASTMPRPLAFIPPLTLPVSSKASDAK</sequence>
<evidence type="ECO:0000313" key="7">
    <source>
        <dbReference type="Proteomes" id="UP000620139"/>
    </source>
</evidence>
<dbReference type="EMBL" id="JAEDAL010000001">
    <property type="protein sequence ID" value="MBH9552119.1"/>
    <property type="molecule type" value="Genomic_DNA"/>
</dbReference>
<dbReference type="Gene3D" id="3.40.50.1820">
    <property type="entry name" value="alpha/beta hydrolase"/>
    <property type="match status" value="1"/>
</dbReference>
<protein>
    <submittedName>
        <fullName evidence="6">Alpha/beta fold hydrolase</fullName>
    </submittedName>
</protein>
<dbReference type="PANTHER" id="PTHR43248">
    <property type="entry name" value="2-SUCCINYL-6-HYDROXY-2,4-CYCLOHEXADIENE-1-CARBOXYLATE SYNTHASE"/>
    <property type="match status" value="1"/>
</dbReference>
<dbReference type="InterPro" id="IPR002410">
    <property type="entry name" value="Peptidase_S33"/>
</dbReference>
<evidence type="ECO:0000259" key="5">
    <source>
        <dbReference type="Pfam" id="PF00561"/>
    </source>
</evidence>
<evidence type="ECO:0000256" key="2">
    <source>
        <dbReference type="ARBA" id="ARBA00022729"/>
    </source>
</evidence>
<dbReference type="InterPro" id="IPR051601">
    <property type="entry name" value="Serine_prot/Carboxylest_S33"/>
</dbReference>
<proteinExistence type="inferred from homology"/>
<name>A0A931IW54_9BURK</name>
<dbReference type="InterPro" id="IPR000073">
    <property type="entry name" value="AB_hydrolase_1"/>
</dbReference>
<dbReference type="Pfam" id="PF00561">
    <property type="entry name" value="Abhydrolase_1"/>
    <property type="match status" value="1"/>
</dbReference>
<organism evidence="6 7">
    <name type="scientific">Inhella gelatinilytica</name>
    <dbReference type="NCBI Taxonomy" id="2795030"/>
    <lineage>
        <taxon>Bacteria</taxon>
        <taxon>Pseudomonadati</taxon>
        <taxon>Pseudomonadota</taxon>
        <taxon>Betaproteobacteria</taxon>
        <taxon>Burkholderiales</taxon>
        <taxon>Sphaerotilaceae</taxon>
        <taxon>Inhella</taxon>
    </lineage>
</organism>
<feature type="chain" id="PRO_5037036252" evidence="4">
    <location>
        <begin position="22"/>
        <end position="492"/>
    </location>
</feature>
<dbReference type="RefSeq" id="WP_198099692.1">
    <property type="nucleotide sequence ID" value="NZ_JAEDAL010000001.1"/>
</dbReference>
<dbReference type="SUPFAM" id="SSF53474">
    <property type="entry name" value="alpha/beta-Hydrolases"/>
    <property type="match status" value="1"/>
</dbReference>
<keyword evidence="7" id="KW-1185">Reference proteome</keyword>
<dbReference type="PRINTS" id="PR00793">
    <property type="entry name" value="PROAMNOPTASE"/>
</dbReference>
<gene>
    <name evidence="6" type="ORF">I7X43_04565</name>
</gene>
<keyword evidence="2 4" id="KW-0732">Signal</keyword>
<evidence type="ECO:0000256" key="4">
    <source>
        <dbReference type="SAM" id="SignalP"/>
    </source>
</evidence>
<evidence type="ECO:0000256" key="1">
    <source>
        <dbReference type="ARBA" id="ARBA00010088"/>
    </source>
</evidence>
<evidence type="ECO:0000313" key="6">
    <source>
        <dbReference type="EMBL" id="MBH9552119.1"/>
    </source>
</evidence>